<dbReference type="GO" id="GO:0016226">
    <property type="term" value="P:iron-sulfur cluster assembly"/>
    <property type="evidence" value="ECO:0007669"/>
    <property type="project" value="InterPro"/>
</dbReference>
<comment type="caution">
    <text evidence="8">The sequence shown here is derived from an EMBL/GenBank/DDBJ whole genome shotgun (WGS) entry which is preliminary data.</text>
</comment>
<evidence type="ECO:0000256" key="6">
    <source>
        <dbReference type="ARBA" id="ARBA00024036"/>
    </source>
</evidence>
<feature type="binding site" evidence="7">
    <location>
        <begin position="111"/>
        <end position="118"/>
    </location>
    <ligand>
        <name>ATP</name>
        <dbReference type="ChEBI" id="CHEBI:30616"/>
    </ligand>
</feature>
<dbReference type="FunFam" id="3.40.50.300:FF:000418">
    <property type="entry name" value="Iron-sulfur cluster carrier protein"/>
    <property type="match status" value="1"/>
</dbReference>
<keyword evidence="3 7" id="KW-0067">ATP-binding</keyword>
<dbReference type="GO" id="GO:0051539">
    <property type="term" value="F:4 iron, 4 sulfur cluster binding"/>
    <property type="evidence" value="ECO:0007669"/>
    <property type="project" value="TreeGrafter"/>
</dbReference>
<keyword evidence="1 7" id="KW-0479">Metal-binding</keyword>
<dbReference type="GO" id="GO:0005524">
    <property type="term" value="F:ATP binding"/>
    <property type="evidence" value="ECO:0007669"/>
    <property type="project" value="UniProtKB-UniRule"/>
</dbReference>
<proteinExistence type="inferred from homology"/>
<dbReference type="InterPro" id="IPR027417">
    <property type="entry name" value="P-loop_NTPase"/>
</dbReference>
<evidence type="ECO:0000313" key="9">
    <source>
        <dbReference type="Proteomes" id="UP000252479"/>
    </source>
</evidence>
<evidence type="ECO:0000256" key="1">
    <source>
        <dbReference type="ARBA" id="ARBA00022723"/>
    </source>
</evidence>
<dbReference type="Pfam" id="PF10609">
    <property type="entry name" value="ParA"/>
    <property type="match status" value="1"/>
</dbReference>
<dbReference type="NCBIfam" id="NF008669">
    <property type="entry name" value="PRK11670.1"/>
    <property type="match status" value="1"/>
</dbReference>
<dbReference type="PANTHER" id="PTHR42961">
    <property type="entry name" value="IRON-SULFUR PROTEIN NUBPL"/>
    <property type="match status" value="1"/>
</dbReference>
<dbReference type="GO" id="GO:0140663">
    <property type="term" value="F:ATP-dependent FeS chaperone activity"/>
    <property type="evidence" value="ECO:0007669"/>
    <property type="project" value="InterPro"/>
</dbReference>
<dbReference type="GO" id="GO:0016887">
    <property type="term" value="F:ATP hydrolysis activity"/>
    <property type="evidence" value="ECO:0007669"/>
    <property type="project" value="UniProtKB-UniRule"/>
</dbReference>
<dbReference type="InterPro" id="IPR019591">
    <property type="entry name" value="Mrp/NBP35_ATP-bd"/>
</dbReference>
<gene>
    <name evidence="8" type="ORF">CIK83_04610</name>
</gene>
<dbReference type="PANTHER" id="PTHR42961:SF2">
    <property type="entry name" value="IRON-SULFUR PROTEIN NUBPL"/>
    <property type="match status" value="1"/>
</dbReference>
<dbReference type="EMBL" id="QPGL01000001">
    <property type="protein sequence ID" value="RCS72949.1"/>
    <property type="molecule type" value="Genomic_DNA"/>
</dbReference>
<evidence type="ECO:0000313" key="8">
    <source>
        <dbReference type="EMBL" id="RCS72949.1"/>
    </source>
</evidence>
<dbReference type="RefSeq" id="WP_086960964.1">
    <property type="nucleotide sequence ID" value="NZ_AP018680.1"/>
</dbReference>
<dbReference type="InterPro" id="IPR044304">
    <property type="entry name" value="NUBPL-like"/>
</dbReference>
<evidence type="ECO:0000256" key="7">
    <source>
        <dbReference type="HAMAP-Rule" id="MF_02040"/>
    </source>
</evidence>
<comment type="function">
    <text evidence="7">Binds and transfers iron-sulfur (Fe-S) clusters to target apoproteins. Can hydrolyze ATP.</text>
</comment>
<dbReference type="OrthoDB" id="9809679at2"/>
<accession>A0A368LM17</accession>
<dbReference type="Gene3D" id="3.40.50.300">
    <property type="entry name" value="P-loop containing nucleotide triphosphate hydrolases"/>
    <property type="match status" value="1"/>
</dbReference>
<name>A0A368LM17_9VIBR</name>
<protein>
    <recommendedName>
        <fullName evidence="7">Iron-sulfur cluster carrier protein</fullName>
    </recommendedName>
</protein>
<evidence type="ECO:0000256" key="2">
    <source>
        <dbReference type="ARBA" id="ARBA00022741"/>
    </source>
</evidence>
<keyword evidence="7" id="KW-0378">Hydrolase</keyword>
<dbReference type="CDD" id="cd02037">
    <property type="entry name" value="Mrp_NBP35"/>
    <property type="match status" value="1"/>
</dbReference>
<dbReference type="AlphaFoldDB" id="A0A368LM17"/>
<evidence type="ECO:0000256" key="5">
    <source>
        <dbReference type="ARBA" id="ARBA00023014"/>
    </source>
</evidence>
<evidence type="ECO:0000256" key="4">
    <source>
        <dbReference type="ARBA" id="ARBA00023004"/>
    </source>
</evidence>
<reference evidence="8 9" key="1">
    <citation type="journal article" date="2017" name="Elife">
        <title>Extensive horizontal gene transfer in cheese-associated bacteria.</title>
        <authorList>
            <person name="Bonham K.S."/>
            <person name="Wolfe B.E."/>
            <person name="Dutton R.J."/>
        </authorList>
    </citation>
    <scope>NUCLEOTIDE SEQUENCE [LARGE SCALE GENOMIC DNA]</scope>
    <source>
        <strain evidence="8 9">JB196</strain>
    </source>
</reference>
<dbReference type="GeneID" id="303188186"/>
<dbReference type="GO" id="GO:0005829">
    <property type="term" value="C:cytosol"/>
    <property type="evidence" value="ECO:0007669"/>
    <property type="project" value="TreeGrafter"/>
</dbReference>
<dbReference type="Proteomes" id="UP000252479">
    <property type="component" value="Unassembled WGS sequence"/>
</dbReference>
<dbReference type="GO" id="GO:0046872">
    <property type="term" value="F:metal ion binding"/>
    <property type="evidence" value="ECO:0007669"/>
    <property type="project" value="UniProtKB-KW"/>
</dbReference>
<evidence type="ECO:0000256" key="3">
    <source>
        <dbReference type="ARBA" id="ARBA00022840"/>
    </source>
</evidence>
<keyword evidence="2 7" id="KW-0547">Nucleotide-binding</keyword>
<dbReference type="InterPro" id="IPR000808">
    <property type="entry name" value="Mrp-like_CS"/>
</dbReference>
<dbReference type="HAMAP" id="MF_02040">
    <property type="entry name" value="Mrp_NBP35"/>
    <property type="match status" value="1"/>
</dbReference>
<comment type="similarity">
    <text evidence="6 7">Belongs to the Mrp/NBP35 ATP-binding proteins family.</text>
</comment>
<organism evidence="8 9">
    <name type="scientific">Vibrio casei</name>
    <dbReference type="NCBI Taxonomy" id="673372"/>
    <lineage>
        <taxon>Bacteria</taxon>
        <taxon>Pseudomonadati</taxon>
        <taxon>Pseudomonadota</taxon>
        <taxon>Gammaproteobacteria</taxon>
        <taxon>Vibrionales</taxon>
        <taxon>Vibrionaceae</taxon>
        <taxon>Vibrio</taxon>
    </lineage>
</organism>
<sequence length="366" mass="39461">MSLFSSYSSSGASLPSSVLSQWLNQFEHPQLIPQWADTAGLVSVLADGRVQIRLPFYGQGLQGQLQSWIDVQKKIHDDLPEIVVCTQVKTMKTPHGNPVKGVKNIIAITSAKGGVGKSTTAVNFALALHKLGAKVGLLDADIYGPSVPLMLGTKGSKPKVIDNKWMTPIEAHGLFTHSIGYLVDESDAAVWRGPMASKALAQILNETLWPDLDYLVIDMPPGTGDIQLTLSQQIPVTSALIVTTPQDLALADAIKGVNMFDKVGVPVLGIIENMSYHICSNCGHHEDLFGHGGAEKMSQQMDLALLAQIPLHIDLRADIDNGYPTVAAKPNSEYAQIYIELAAQVGCRLFWQGEPASDAIMFTDVT</sequence>
<dbReference type="PROSITE" id="PS01215">
    <property type="entry name" value="MRP"/>
    <property type="match status" value="1"/>
</dbReference>
<comment type="subunit">
    <text evidence="7">Homodimer.</text>
</comment>
<keyword evidence="5 7" id="KW-0411">Iron-sulfur</keyword>
<dbReference type="InterPro" id="IPR033756">
    <property type="entry name" value="YlxH/NBP35"/>
</dbReference>
<keyword evidence="9" id="KW-1185">Reference proteome</keyword>
<keyword evidence="4 7" id="KW-0408">Iron</keyword>
<dbReference type="SUPFAM" id="SSF52540">
    <property type="entry name" value="P-loop containing nucleoside triphosphate hydrolases"/>
    <property type="match status" value="1"/>
</dbReference>